<feature type="transmembrane region" description="Helical" evidence="6">
    <location>
        <begin position="397"/>
        <end position="417"/>
    </location>
</feature>
<keyword evidence="4 6" id="KW-1133">Transmembrane helix</keyword>
<feature type="transmembrane region" description="Helical" evidence="6">
    <location>
        <begin position="137"/>
        <end position="158"/>
    </location>
</feature>
<dbReference type="PANTHER" id="PTHR43823">
    <property type="entry name" value="SPORULATION PROTEIN YKVU"/>
    <property type="match status" value="1"/>
</dbReference>
<comment type="subcellular location">
    <subcellularLocation>
        <location evidence="1">Cell membrane</location>
        <topology evidence="1">Multi-pass membrane protein</topology>
    </subcellularLocation>
</comment>
<feature type="transmembrane region" description="Helical" evidence="6">
    <location>
        <begin position="277"/>
        <end position="299"/>
    </location>
</feature>
<dbReference type="CDD" id="cd13143">
    <property type="entry name" value="MATE_MepA_like"/>
    <property type="match status" value="1"/>
</dbReference>
<dbReference type="InterPro" id="IPR045070">
    <property type="entry name" value="MATE_MepA-like"/>
</dbReference>
<feature type="transmembrane region" description="Helical" evidence="6">
    <location>
        <begin position="237"/>
        <end position="265"/>
    </location>
</feature>
<sequence>MKRNAIDLGTLDVCTLFRKYFIPPLFGMLSISAVTAVDGILVGHGIGSDGIAAINICIPLLMLFTGIGLMAGVGSSVVASIQLSKGKLEAARLNVTQALLFVTIVAIVPSALMMAYPSATARFLGASEHLTPMVREYLLWFIPSLIFQMWCSVCLFMIRLDGAPKLAMMCNIIAAIITVILGWLFIFPLGWGLTGAAFAATIALFASGATGLIYLWKFAHKLRLYPIKWSIRSFRFSLLNIVCQCRIGSSALLTEATLATLMFVGNHTLMKYLGDNGVGAFGIACYYLPFVFMVGNAIAQSAQPIISYNFGLGEKKRVADTKRIALFTSVVCGIVTTAAFILFPHILVGLFVNPDSTAALIAIEGFPYFSLAFVFFIINLMLIGYYQSVENVKLANLFALLRGFVFLIPCFILLPEAMGTNGAWLALCLSEMLTILTVAVLFILRKKKTLLHQTGEECS</sequence>
<dbReference type="EMBL" id="PJKN01000003">
    <property type="protein sequence ID" value="PNC56221.1"/>
    <property type="molecule type" value="Genomic_DNA"/>
</dbReference>
<feature type="transmembrane region" description="Helical" evidence="6">
    <location>
        <begin position="423"/>
        <end position="444"/>
    </location>
</feature>
<dbReference type="GO" id="GO:0005886">
    <property type="term" value="C:plasma membrane"/>
    <property type="evidence" value="ECO:0007669"/>
    <property type="project" value="UniProtKB-SubCell"/>
</dbReference>
<dbReference type="InterPro" id="IPR002528">
    <property type="entry name" value="MATE_fam"/>
</dbReference>
<evidence type="ECO:0000256" key="6">
    <source>
        <dbReference type="SAM" id="Phobius"/>
    </source>
</evidence>
<evidence type="ECO:0000313" key="7">
    <source>
        <dbReference type="EMBL" id="PNC56221.1"/>
    </source>
</evidence>
<feature type="transmembrane region" description="Helical" evidence="6">
    <location>
        <begin position="98"/>
        <end position="117"/>
    </location>
</feature>
<name>A0AAP8NKV4_9BACT</name>
<feature type="transmembrane region" description="Helical" evidence="6">
    <location>
        <begin position="170"/>
        <end position="191"/>
    </location>
</feature>
<keyword evidence="2" id="KW-1003">Cell membrane</keyword>
<dbReference type="AlphaFoldDB" id="A0AAP8NKV4"/>
<organism evidence="7 8">
    <name type="scientific">Akkermansia muciniphila</name>
    <dbReference type="NCBI Taxonomy" id="239935"/>
    <lineage>
        <taxon>Bacteria</taxon>
        <taxon>Pseudomonadati</taxon>
        <taxon>Verrucomicrobiota</taxon>
        <taxon>Verrucomicrobiia</taxon>
        <taxon>Verrucomicrobiales</taxon>
        <taxon>Akkermansiaceae</taxon>
        <taxon>Akkermansia</taxon>
    </lineage>
</organism>
<keyword evidence="3 6" id="KW-0812">Transmembrane</keyword>
<reference evidence="7 8" key="1">
    <citation type="journal article" date="2017" name="BMC Genomics">
        <title>Genome sequencing of 39 Akkermansia muciniphila isolates reveals its population structure, genomic and functional diverisity, and global distribution in mammalian gut microbiotas.</title>
        <authorList>
            <person name="Guo X."/>
            <person name="Li S."/>
            <person name="Zhang J."/>
            <person name="Wu F."/>
            <person name="Li X."/>
            <person name="Wu D."/>
            <person name="Zhang M."/>
            <person name="Ou Z."/>
            <person name="Jie Z."/>
            <person name="Yan Q."/>
            <person name="Li P."/>
            <person name="Yi J."/>
            <person name="Peng Y."/>
        </authorList>
    </citation>
    <scope>NUCLEOTIDE SEQUENCE [LARGE SCALE GENOMIC DNA]</scope>
    <source>
        <strain evidence="7 8">GP43</strain>
    </source>
</reference>
<dbReference type="Proteomes" id="UP000235914">
    <property type="component" value="Unassembled WGS sequence"/>
</dbReference>
<dbReference type="GO" id="GO:0015297">
    <property type="term" value="F:antiporter activity"/>
    <property type="evidence" value="ECO:0007669"/>
    <property type="project" value="InterPro"/>
</dbReference>
<keyword evidence="5 6" id="KW-0472">Membrane</keyword>
<dbReference type="GO" id="GO:0042910">
    <property type="term" value="F:xenobiotic transmembrane transporter activity"/>
    <property type="evidence" value="ECO:0007669"/>
    <property type="project" value="InterPro"/>
</dbReference>
<evidence type="ECO:0000256" key="3">
    <source>
        <dbReference type="ARBA" id="ARBA00022692"/>
    </source>
</evidence>
<dbReference type="RefSeq" id="WP_102735573.1">
    <property type="nucleotide sequence ID" value="NZ_PJKN01000003.1"/>
</dbReference>
<evidence type="ECO:0000256" key="2">
    <source>
        <dbReference type="ARBA" id="ARBA00022475"/>
    </source>
</evidence>
<dbReference type="Pfam" id="PF01554">
    <property type="entry name" value="MatE"/>
    <property type="match status" value="2"/>
</dbReference>
<evidence type="ECO:0000256" key="4">
    <source>
        <dbReference type="ARBA" id="ARBA00022989"/>
    </source>
</evidence>
<feature type="transmembrane region" description="Helical" evidence="6">
    <location>
        <begin position="52"/>
        <end position="78"/>
    </location>
</feature>
<feature type="transmembrane region" description="Helical" evidence="6">
    <location>
        <begin position="197"/>
        <end position="216"/>
    </location>
</feature>
<evidence type="ECO:0000256" key="5">
    <source>
        <dbReference type="ARBA" id="ARBA00023136"/>
    </source>
</evidence>
<feature type="transmembrane region" description="Helical" evidence="6">
    <location>
        <begin position="21"/>
        <end position="46"/>
    </location>
</feature>
<dbReference type="PANTHER" id="PTHR43823:SF3">
    <property type="entry name" value="MULTIDRUG EXPORT PROTEIN MEPA"/>
    <property type="match status" value="1"/>
</dbReference>
<evidence type="ECO:0000256" key="1">
    <source>
        <dbReference type="ARBA" id="ARBA00004651"/>
    </source>
</evidence>
<feature type="transmembrane region" description="Helical" evidence="6">
    <location>
        <begin position="366"/>
        <end position="385"/>
    </location>
</feature>
<proteinExistence type="predicted"/>
<feature type="transmembrane region" description="Helical" evidence="6">
    <location>
        <begin position="324"/>
        <end position="346"/>
    </location>
</feature>
<accession>A0AAP8NKV4</accession>
<protein>
    <submittedName>
        <fullName evidence="7">Multi antimicrobial extrusion protein MatE</fullName>
    </submittedName>
</protein>
<comment type="caution">
    <text evidence="7">The sequence shown here is derived from an EMBL/GenBank/DDBJ whole genome shotgun (WGS) entry which is preliminary data.</text>
</comment>
<evidence type="ECO:0000313" key="8">
    <source>
        <dbReference type="Proteomes" id="UP000235914"/>
    </source>
</evidence>
<gene>
    <name evidence="7" type="ORF">CXU09_06235</name>
</gene>
<dbReference type="InterPro" id="IPR051327">
    <property type="entry name" value="MATE_MepA_subfamily"/>
</dbReference>